<protein>
    <submittedName>
        <fullName evidence="3">Uncharacterized protein</fullName>
    </submittedName>
</protein>
<evidence type="ECO:0000313" key="3">
    <source>
        <dbReference type="EMBL" id="GAW04794.1"/>
    </source>
</evidence>
<name>A0A1Q3ECD3_LENED</name>
<feature type="region of interest" description="Disordered" evidence="2">
    <location>
        <begin position="127"/>
        <end position="192"/>
    </location>
</feature>
<dbReference type="Proteomes" id="UP000188533">
    <property type="component" value="Unassembled WGS sequence"/>
</dbReference>
<keyword evidence="1" id="KW-0175">Coiled coil</keyword>
<proteinExistence type="predicted"/>
<feature type="coiled-coil region" evidence="1">
    <location>
        <begin position="208"/>
        <end position="275"/>
    </location>
</feature>
<feature type="compositionally biased region" description="Low complexity" evidence="2">
    <location>
        <begin position="69"/>
        <end position="78"/>
    </location>
</feature>
<dbReference type="AlphaFoldDB" id="A0A1Q3ECD3"/>
<accession>A0A1Q3ECD3</accession>
<feature type="region of interest" description="Disordered" evidence="2">
    <location>
        <begin position="66"/>
        <end position="111"/>
    </location>
</feature>
<feature type="compositionally biased region" description="Pro residues" evidence="2">
    <location>
        <begin position="132"/>
        <end position="150"/>
    </location>
</feature>
<reference evidence="3 4" key="2">
    <citation type="submission" date="2017-02" db="EMBL/GenBank/DDBJ databases">
        <title>A genome survey and senescence transcriptome analysis in Lentinula edodes.</title>
        <authorList>
            <person name="Sakamoto Y."/>
            <person name="Nakade K."/>
            <person name="Sato S."/>
            <person name="Yoshida Y."/>
            <person name="Miyazaki K."/>
            <person name="Natsume S."/>
            <person name="Konno N."/>
        </authorList>
    </citation>
    <scope>NUCLEOTIDE SEQUENCE [LARGE SCALE GENOMIC DNA]</scope>
    <source>
        <strain evidence="3 4">NBRC 111202</strain>
    </source>
</reference>
<keyword evidence="4" id="KW-1185">Reference proteome</keyword>
<evidence type="ECO:0000313" key="4">
    <source>
        <dbReference type="Proteomes" id="UP000188533"/>
    </source>
</evidence>
<evidence type="ECO:0000256" key="2">
    <source>
        <dbReference type="SAM" id="MobiDB-lite"/>
    </source>
</evidence>
<gene>
    <name evidence="3" type="ORF">LENED_006606</name>
</gene>
<evidence type="ECO:0000256" key="1">
    <source>
        <dbReference type="SAM" id="Coils"/>
    </source>
</evidence>
<dbReference type="EMBL" id="BDGU01000209">
    <property type="protein sequence ID" value="GAW04794.1"/>
    <property type="molecule type" value="Genomic_DNA"/>
</dbReference>
<sequence>MHPQSRFFYRFSQSWNHPGMDYGFSRRHWHRRPSRLLWFTIGAASATWYIMRHDAEQSDKANYWKNCYRPPVQQPRPQNNGDFSRVLGDPLPTVPGNDSGAPPSPSPYPYSHPHHHSHWGWGFAKERSFQYPPSPPPPPPPPSAAHPPNGPANLRNYGQAPSDSALPTVPTESLSGPASTPGAELAPTPTPTPVAAAIHTQTVPWGFESSYEHQKKEWEQEREKLLAKAQDTMVQLSESTLDSLSSTVEALKAKLAEHRVKREEQQKLIDKELEEQKKKPYYQFFKRAGGYLIKKQDSEYLPIYLPQKIGCMTDRRTR</sequence>
<feature type="compositionally biased region" description="Low complexity" evidence="2">
    <location>
        <begin position="180"/>
        <end position="192"/>
    </location>
</feature>
<organism evidence="3 4">
    <name type="scientific">Lentinula edodes</name>
    <name type="common">Shiitake mushroom</name>
    <name type="synonym">Lentinus edodes</name>
    <dbReference type="NCBI Taxonomy" id="5353"/>
    <lineage>
        <taxon>Eukaryota</taxon>
        <taxon>Fungi</taxon>
        <taxon>Dikarya</taxon>
        <taxon>Basidiomycota</taxon>
        <taxon>Agaricomycotina</taxon>
        <taxon>Agaricomycetes</taxon>
        <taxon>Agaricomycetidae</taxon>
        <taxon>Agaricales</taxon>
        <taxon>Marasmiineae</taxon>
        <taxon>Omphalotaceae</taxon>
        <taxon>Lentinula</taxon>
    </lineage>
</organism>
<reference evidence="3 4" key="1">
    <citation type="submission" date="2016-08" db="EMBL/GenBank/DDBJ databases">
        <authorList>
            <consortium name="Lentinula edodes genome sequencing consortium"/>
            <person name="Sakamoto Y."/>
            <person name="Nakade K."/>
            <person name="Sato S."/>
            <person name="Yoshida Y."/>
            <person name="Miyazaki K."/>
            <person name="Natsume S."/>
            <person name="Konno N."/>
        </authorList>
    </citation>
    <scope>NUCLEOTIDE SEQUENCE [LARGE SCALE GENOMIC DNA]</scope>
    <source>
        <strain evidence="3 4">NBRC 111202</strain>
    </source>
</reference>
<comment type="caution">
    <text evidence="3">The sequence shown here is derived from an EMBL/GenBank/DDBJ whole genome shotgun (WGS) entry which is preliminary data.</text>
</comment>